<dbReference type="InterPro" id="IPR015424">
    <property type="entry name" value="PyrdxlP-dep_Trfase"/>
</dbReference>
<organism evidence="7 8">
    <name type="scientific">Muiribacterium halophilum</name>
    <dbReference type="NCBI Taxonomy" id="2053465"/>
    <lineage>
        <taxon>Bacteria</taxon>
        <taxon>Candidatus Muiribacteriota</taxon>
        <taxon>Candidatus Muiribacteriia</taxon>
        <taxon>Candidatus Muiribacteriales</taxon>
        <taxon>Candidatus Muiribacteriaceae</taxon>
        <taxon>Candidatus Muiribacterium</taxon>
    </lineage>
</organism>
<evidence type="ECO:0000256" key="4">
    <source>
        <dbReference type="ARBA" id="ARBA00022679"/>
    </source>
</evidence>
<comment type="cofactor">
    <cofactor evidence="1">
        <name>pyridoxal 5'-phosphate</name>
        <dbReference type="ChEBI" id="CHEBI:597326"/>
    </cofactor>
</comment>
<evidence type="ECO:0000313" key="7">
    <source>
        <dbReference type="EMBL" id="PLX15941.1"/>
    </source>
</evidence>
<dbReference type="GO" id="GO:0030170">
    <property type="term" value="F:pyridoxal phosphate binding"/>
    <property type="evidence" value="ECO:0007669"/>
    <property type="project" value="InterPro"/>
</dbReference>
<keyword evidence="4" id="KW-0808">Transferase</keyword>
<gene>
    <name evidence="7" type="ORF">C0601_11825</name>
</gene>
<dbReference type="GO" id="GO:0006520">
    <property type="term" value="P:amino acid metabolic process"/>
    <property type="evidence" value="ECO:0007669"/>
    <property type="project" value="InterPro"/>
</dbReference>
<name>A0A2N5ZB86_MUIH1</name>
<accession>A0A2N5ZB86</accession>
<keyword evidence="3" id="KW-0032">Aminotransferase</keyword>
<dbReference type="GO" id="GO:0008483">
    <property type="term" value="F:transaminase activity"/>
    <property type="evidence" value="ECO:0007669"/>
    <property type="project" value="UniProtKB-KW"/>
</dbReference>
<dbReference type="Gene3D" id="3.40.640.10">
    <property type="entry name" value="Type I PLP-dependent aspartate aminotransferase-like (Major domain)"/>
    <property type="match status" value="1"/>
</dbReference>
<comment type="caution">
    <text evidence="7">The sequence shown here is derived from an EMBL/GenBank/DDBJ whole genome shotgun (WGS) entry which is preliminary data.</text>
</comment>
<dbReference type="InterPro" id="IPR050596">
    <property type="entry name" value="AspAT/PAT-like"/>
</dbReference>
<dbReference type="AlphaFoldDB" id="A0A2N5ZB86"/>
<dbReference type="SUPFAM" id="SSF53383">
    <property type="entry name" value="PLP-dependent transferases"/>
    <property type="match status" value="1"/>
</dbReference>
<comment type="similarity">
    <text evidence="2">Belongs to the class-I pyridoxal-phosphate-dependent aminotransferase family.</text>
</comment>
<feature type="domain" description="Aminotransferase class I/classII large" evidence="6">
    <location>
        <begin position="50"/>
        <end position="368"/>
    </location>
</feature>
<evidence type="ECO:0000256" key="3">
    <source>
        <dbReference type="ARBA" id="ARBA00022576"/>
    </source>
</evidence>
<sequence>MNKEVLKLKEAPLFELKKKAKGRYNIDLSQAVPGWSMPDEAADYATHLLKDHKDNRLAFYTQDHGLEKLRKSISKHLNNRYHSNVSDENIIVTAGANQAFYTVSATLFSPGDQVVVIEPFYFNHVMTLKLHGVEVNNIDYKGETLDIDMEELEGFCKTKNINAIILVNPSNPTGKVYKKEQIERLVNIAKKNDLWLISDETYEMFSDNMTSLISYVDYKKKIILGSFSKSYSMTGFRTGYIINTNDITSHLLKAQDCQIICAPRISQEIAWYCLERLSKSWLEDKKKELKKREDVIRSIKGDYFKVLSTGPFFAYMKGKDKCDKIIEILLDKGILVAPGSMFESSSETQNIRVSTGNVSEDVLKKTVEIMEKL</sequence>
<dbReference type="PANTHER" id="PTHR46383:SF1">
    <property type="entry name" value="ASPARTATE AMINOTRANSFERASE"/>
    <property type="match status" value="1"/>
</dbReference>
<evidence type="ECO:0000256" key="5">
    <source>
        <dbReference type="ARBA" id="ARBA00022898"/>
    </source>
</evidence>
<dbReference type="EMBL" id="PKTG01000125">
    <property type="protein sequence ID" value="PLX15941.1"/>
    <property type="molecule type" value="Genomic_DNA"/>
</dbReference>
<dbReference type="PANTHER" id="PTHR46383">
    <property type="entry name" value="ASPARTATE AMINOTRANSFERASE"/>
    <property type="match status" value="1"/>
</dbReference>
<proteinExistence type="inferred from homology"/>
<keyword evidence="5" id="KW-0663">Pyridoxal phosphate</keyword>
<dbReference type="Pfam" id="PF00155">
    <property type="entry name" value="Aminotran_1_2"/>
    <property type="match status" value="1"/>
</dbReference>
<evidence type="ECO:0000259" key="6">
    <source>
        <dbReference type="Pfam" id="PF00155"/>
    </source>
</evidence>
<evidence type="ECO:0000313" key="8">
    <source>
        <dbReference type="Proteomes" id="UP000234857"/>
    </source>
</evidence>
<protein>
    <recommendedName>
        <fullName evidence="6">Aminotransferase class I/classII large domain-containing protein</fullName>
    </recommendedName>
</protein>
<evidence type="ECO:0000256" key="2">
    <source>
        <dbReference type="ARBA" id="ARBA00007441"/>
    </source>
</evidence>
<dbReference type="InterPro" id="IPR015421">
    <property type="entry name" value="PyrdxlP-dep_Trfase_major"/>
</dbReference>
<dbReference type="Proteomes" id="UP000234857">
    <property type="component" value="Unassembled WGS sequence"/>
</dbReference>
<reference evidence="7 8" key="1">
    <citation type="submission" date="2017-11" db="EMBL/GenBank/DDBJ databases">
        <title>Genome-resolved metagenomics identifies genetic mobility, metabolic interactions, and unexpected diversity in perchlorate-reducing communities.</title>
        <authorList>
            <person name="Barnum T.P."/>
            <person name="Figueroa I.A."/>
            <person name="Carlstrom C.I."/>
            <person name="Lucas L.N."/>
            <person name="Engelbrektson A.L."/>
            <person name="Coates J.D."/>
        </authorList>
    </citation>
    <scope>NUCLEOTIDE SEQUENCE [LARGE SCALE GENOMIC DNA]</scope>
    <source>
        <strain evidence="7">BM706</strain>
    </source>
</reference>
<dbReference type="CDD" id="cd00609">
    <property type="entry name" value="AAT_like"/>
    <property type="match status" value="1"/>
</dbReference>
<dbReference type="InterPro" id="IPR004839">
    <property type="entry name" value="Aminotransferase_I/II_large"/>
</dbReference>
<evidence type="ECO:0000256" key="1">
    <source>
        <dbReference type="ARBA" id="ARBA00001933"/>
    </source>
</evidence>